<reference evidence="1" key="1">
    <citation type="submission" date="2010-05" db="EMBL/GenBank/DDBJ databases">
        <authorList>
            <person name="Genoscope - CEA"/>
        </authorList>
    </citation>
    <scope>NUCLEOTIDE SEQUENCE</scope>
</reference>
<protein>
    <submittedName>
        <fullName evidence="1">Uncharacterized protein</fullName>
    </submittedName>
</protein>
<accession>F4MN95</accession>
<dbReference type="AlphaFoldDB" id="F4MN95"/>
<gene>
    <name evidence="1" type="ORF">S18_1001_0007</name>
</gene>
<dbReference type="EMBL" id="FQ032830">
    <property type="protein sequence ID" value="CBL88130.1"/>
    <property type="molecule type" value="Genomic_DNA"/>
</dbReference>
<sequence length="35" mass="3951">VLLFIVGIKLQENIIFNPQGQIIIQFDIPIKSKIG</sequence>
<organism evidence="1">
    <name type="scientific">uncultured Cytophagia bacterium</name>
    <dbReference type="NCBI Taxonomy" id="768505"/>
    <lineage>
        <taxon>Bacteria</taxon>
        <taxon>Pseudomonadati</taxon>
        <taxon>Bacteroidota</taxon>
        <taxon>Cytophagia</taxon>
        <taxon>environmental samples</taxon>
    </lineage>
</organism>
<evidence type="ECO:0000313" key="1">
    <source>
        <dbReference type="EMBL" id="CBL88130.1"/>
    </source>
</evidence>
<proteinExistence type="predicted"/>
<reference evidence="1" key="2">
    <citation type="journal article" date="2012" name="Environ. Microbiol.">
        <title>Genomic content of uncultured Bacteroidetes from contrasting oceanic provinces in the North Atlantic Ocean.</title>
        <authorList>
            <person name="Gomez-Pereira P.R."/>
            <person name="Schuler M."/>
            <person name="Fuchs B.M."/>
            <person name="Bennke C."/>
            <person name="Teeling H."/>
            <person name="Waldmann J."/>
            <person name="Richter M."/>
            <person name="Barbe V."/>
            <person name="Bataille E."/>
            <person name="Glockner F.O."/>
            <person name="Amann R."/>
        </authorList>
    </citation>
    <scope>NUCLEOTIDE SEQUENCE</scope>
</reference>
<name>F4MN95_9BACT</name>
<feature type="non-terminal residue" evidence="1">
    <location>
        <position position="1"/>
    </location>
</feature>